<accession>A0A4Y2F892</accession>
<keyword evidence="2" id="KW-0472">Membrane</keyword>
<evidence type="ECO:0000256" key="1">
    <source>
        <dbReference type="SAM" id="MobiDB-lite"/>
    </source>
</evidence>
<feature type="compositionally biased region" description="Basic and acidic residues" evidence="1">
    <location>
        <begin position="65"/>
        <end position="74"/>
    </location>
</feature>
<keyword evidence="2" id="KW-1133">Transmembrane helix</keyword>
<sequence length="175" mass="19948">MQNSQQEKEAKDSSPNKGARMQACELRDTTLKRSNELNEIKDNVLSLDRETQPLKSFCEKQFSQQEKEAKDSSSDKGGTIQACEFRDKISKTSNELNEAKDDVLNLDRKTRTLKHFPEKQLFQQETIDSLDKVDTEEACESRNKLSEASKKLFSVFPTCLAVLGFLIAFFLIDSL</sequence>
<feature type="compositionally biased region" description="Basic and acidic residues" evidence="1">
    <location>
        <begin position="25"/>
        <end position="36"/>
    </location>
</feature>
<reference evidence="3 4" key="1">
    <citation type="journal article" date="2019" name="Sci. Rep.">
        <title>Orb-weaving spider Araneus ventricosus genome elucidates the spidroin gene catalogue.</title>
        <authorList>
            <person name="Kono N."/>
            <person name="Nakamura H."/>
            <person name="Ohtoshi R."/>
            <person name="Moran D.A.P."/>
            <person name="Shinohara A."/>
            <person name="Yoshida Y."/>
            <person name="Fujiwara M."/>
            <person name="Mori M."/>
            <person name="Tomita M."/>
            <person name="Arakawa K."/>
        </authorList>
    </citation>
    <scope>NUCLEOTIDE SEQUENCE [LARGE SCALE GENOMIC DNA]</scope>
</reference>
<evidence type="ECO:0000313" key="3">
    <source>
        <dbReference type="EMBL" id="GBM35864.1"/>
    </source>
</evidence>
<keyword evidence="2" id="KW-0812">Transmembrane</keyword>
<evidence type="ECO:0000313" key="4">
    <source>
        <dbReference type="Proteomes" id="UP000499080"/>
    </source>
</evidence>
<gene>
    <name evidence="3" type="ORF">AVEN_134672_1</name>
</gene>
<dbReference type="Proteomes" id="UP000499080">
    <property type="component" value="Unassembled WGS sequence"/>
</dbReference>
<comment type="caution">
    <text evidence="3">The sequence shown here is derived from an EMBL/GenBank/DDBJ whole genome shotgun (WGS) entry which is preliminary data.</text>
</comment>
<organism evidence="3 4">
    <name type="scientific">Araneus ventricosus</name>
    <name type="common">Orbweaver spider</name>
    <name type="synonym">Epeira ventricosa</name>
    <dbReference type="NCBI Taxonomy" id="182803"/>
    <lineage>
        <taxon>Eukaryota</taxon>
        <taxon>Metazoa</taxon>
        <taxon>Ecdysozoa</taxon>
        <taxon>Arthropoda</taxon>
        <taxon>Chelicerata</taxon>
        <taxon>Arachnida</taxon>
        <taxon>Araneae</taxon>
        <taxon>Araneomorphae</taxon>
        <taxon>Entelegynae</taxon>
        <taxon>Araneoidea</taxon>
        <taxon>Araneidae</taxon>
        <taxon>Araneus</taxon>
    </lineage>
</organism>
<dbReference type="EMBL" id="BGPR01000795">
    <property type="protein sequence ID" value="GBM35864.1"/>
    <property type="molecule type" value="Genomic_DNA"/>
</dbReference>
<feature type="transmembrane region" description="Helical" evidence="2">
    <location>
        <begin position="152"/>
        <end position="172"/>
    </location>
</feature>
<dbReference type="AlphaFoldDB" id="A0A4Y2F892"/>
<keyword evidence="4" id="KW-1185">Reference proteome</keyword>
<proteinExistence type="predicted"/>
<name>A0A4Y2F892_ARAVE</name>
<feature type="region of interest" description="Disordered" evidence="1">
    <location>
        <begin position="1"/>
        <end position="36"/>
    </location>
</feature>
<protein>
    <submittedName>
        <fullName evidence="3">Uncharacterized protein</fullName>
    </submittedName>
</protein>
<feature type="compositionally biased region" description="Basic and acidic residues" evidence="1">
    <location>
        <begin position="1"/>
        <end position="14"/>
    </location>
</feature>
<evidence type="ECO:0000256" key="2">
    <source>
        <dbReference type="SAM" id="Phobius"/>
    </source>
</evidence>
<feature type="region of interest" description="Disordered" evidence="1">
    <location>
        <begin position="56"/>
        <end position="79"/>
    </location>
</feature>